<dbReference type="EMBL" id="JACGWZ010000008">
    <property type="protein sequence ID" value="MBA8827403.1"/>
    <property type="molecule type" value="Genomic_DNA"/>
</dbReference>
<dbReference type="Gene3D" id="3.90.640.10">
    <property type="entry name" value="Actin, Chain A, domain 4"/>
    <property type="match status" value="1"/>
</dbReference>
<dbReference type="GO" id="GO:0005524">
    <property type="term" value="F:ATP binding"/>
    <property type="evidence" value="ECO:0007669"/>
    <property type="project" value="UniProtKB-KW"/>
</dbReference>
<reference evidence="4 5" key="1">
    <citation type="submission" date="2020-07" db="EMBL/GenBank/DDBJ databases">
        <title>Sequencing the genomes of 1000 actinobacteria strains.</title>
        <authorList>
            <person name="Klenk H.-P."/>
        </authorList>
    </citation>
    <scope>NUCLEOTIDE SEQUENCE [LARGE SCALE GENOMIC DNA]</scope>
    <source>
        <strain evidence="4 5">DSM 45975</strain>
    </source>
</reference>
<evidence type="ECO:0000256" key="3">
    <source>
        <dbReference type="ARBA" id="ARBA00023186"/>
    </source>
</evidence>
<keyword evidence="2" id="KW-0067">ATP-binding</keyword>
<dbReference type="AlphaFoldDB" id="A0A839E2B1"/>
<keyword evidence="5" id="KW-1185">Reference proteome</keyword>
<dbReference type="RefSeq" id="WP_182546593.1">
    <property type="nucleotide sequence ID" value="NZ_JACGWZ010000008.1"/>
</dbReference>
<dbReference type="Gene3D" id="3.30.420.40">
    <property type="match status" value="2"/>
</dbReference>
<gene>
    <name evidence="4" type="ORF">FHX42_004799</name>
</gene>
<sequence length="465" mass="49831">MPYVLGVHLGATTTSAAVARRDDGKWGGAAPFPLGSASPAVPTVLCRVQDGTFMAGEAAQRQEPAHHEWVARSFVHQVGDESPLMVGSEFVTAHRLAAVMIEWVADAVAHRQGHPAEHITVTHSATWGPHRRHLVSLELKQLGLHDVTLVPEPLAVVLDYSTQQGLSGHGVSDGGVLAIGNMGGSSFDATVLRRQTDSEPFGFEMLGSPLDGAHPSGRSLDDVVFDHVCSELAPGLEDLDPAEPRTRVSLLQLRAECARVKEVLSHQPDATARVELPELRTQVALSRAHYEQLARDHLERVPELLQQVTQSALTGSQEPDGIVLAGGAARTPLLRQLVTQQLQQQAQVDGAPELVAARGAALAAVRIVSAASDRSTVAETSVLMRVEGSEQDQDDLEVLDTNLPPAPRPPVEVEPMVVEPPVENRTFKVIKLSAAALLVIFGLVLTFAQGWSEPHNSRPGMVQQK</sequence>
<evidence type="ECO:0000256" key="1">
    <source>
        <dbReference type="ARBA" id="ARBA00022741"/>
    </source>
</evidence>
<name>A0A839E2B1_9PSEU</name>
<organism evidence="4 5">
    <name type="scientific">Halosaccharopolyspora lacisalsi</name>
    <dbReference type="NCBI Taxonomy" id="1000566"/>
    <lineage>
        <taxon>Bacteria</taxon>
        <taxon>Bacillati</taxon>
        <taxon>Actinomycetota</taxon>
        <taxon>Actinomycetes</taxon>
        <taxon>Pseudonocardiales</taxon>
        <taxon>Pseudonocardiaceae</taxon>
        <taxon>Halosaccharopolyspora</taxon>
    </lineage>
</organism>
<keyword evidence="3" id="KW-0143">Chaperone</keyword>
<dbReference type="InterPro" id="IPR043129">
    <property type="entry name" value="ATPase_NBD"/>
</dbReference>
<evidence type="ECO:0000313" key="4">
    <source>
        <dbReference type="EMBL" id="MBA8827403.1"/>
    </source>
</evidence>
<dbReference type="GO" id="GO:0140662">
    <property type="term" value="F:ATP-dependent protein folding chaperone"/>
    <property type="evidence" value="ECO:0007669"/>
    <property type="project" value="InterPro"/>
</dbReference>
<dbReference type="InterPro" id="IPR013126">
    <property type="entry name" value="Hsp_70_fam"/>
</dbReference>
<comment type="caution">
    <text evidence="4">The sequence shown here is derived from an EMBL/GenBank/DDBJ whole genome shotgun (WGS) entry which is preliminary data.</text>
</comment>
<accession>A0A839E2B1</accession>
<evidence type="ECO:0000256" key="2">
    <source>
        <dbReference type="ARBA" id="ARBA00022840"/>
    </source>
</evidence>
<dbReference type="Pfam" id="PF00012">
    <property type="entry name" value="HSP70"/>
    <property type="match status" value="1"/>
</dbReference>
<protein>
    <submittedName>
        <fullName evidence="4">Molecular chaperone DnaK (HSP70)</fullName>
    </submittedName>
</protein>
<dbReference type="PANTHER" id="PTHR45639">
    <property type="entry name" value="HSC70CB, ISOFORM G-RELATED"/>
    <property type="match status" value="1"/>
</dbReference>
<evidence type="ECO:0000313" key="5">
    <source>
        <dbReference type="Proteomes" id="UP000569329"/>
    </source>
</evidence>
<dbReference type="Proteomes" id="UP000569329">
    <property type="component" value="Unassembled WGS sequence"/>
</dbReference>
<proteinExistence type="predicted"/>
<keyword evidence="1" id="KW-0547">Nucleotide-binding</keyword>
<dbReference type="SUPFAM" id="SSF53067">
    <property type="entry name" value="Actin-like ATPase domain"/>
    <property type="match status" value="2"/>
</dbReference>